<protein>
    <submittedName>
        <fullName evidence="2">DUF4124 domain-containing protein</fullName>
    </submittedName>
</protein>
<comment type="caution">
    <text evidence="2">The sequence shown here is derived from an EMBL/GenBank/DDBJ whole genome shotgun (WGS) entry which is preliminary data.</text>
</comment>
<feature type="domain" description="DUF4124" evidence="1">
    <location>
        <begin position="113"/>
        <end position="132"/>
    </location>
</feature>
<proteinExistence type="predicted"/>
<keyword evidence="3" id="KW-1185">Reference proteome</keyword>
<sequence length="391" mass="45466">MKTVLKQTVYWLILLLVVSEAAWFVAQPDRRHQVLTQLKLEKYINSQQYRLFLPQLWRAIRDPQPIAAAVTINYPQADRSPAAKSPFNLFAHGVNHCFQPLQAEQPVANNRREIYRWVDANGKVHFGDKQQERNSADVVGMTSAKQKVAVTLTFADGEADQLIVNRLQQEASALYRELQSWLPAAWRRPVALELRVFRNFRRMEKHIRTQFPGTRQPMPYQQDGKAVAYVSVNDPRNPAMKSIRHEIVHALLTAQVGTLPTWLSEGAGQYFERIERNMNTALVEPPYSVLRSAAGQKRLPLTELLNFSHNEYHSGFKLSRRSEAYAFFFFLRDHADGRRLFSELLGYYADWNCQQVAIAEPLKRYYPGGVEKLERGFQRWLEHQEFYPHRL</sequence>
<dbReference type="EMBL" id="JBHRYB010000005">
    <property type="protein sequence ID" value="MFC3679438.1"/>
    <property type="molecule type" value="Genomic_DNA"/>
</dbReference>
<evidence type="ECO:0000313" key="3">
    <source>
        <dbReference type="Proteomes" id="UP001595722"/>
    </source>
</evidence>
<organism evidence="2 3">
    <name type="scientific">Bacterioplanoides pacificum</name>
    <dbReference type="NCBI Taxonomy" id="1171596"/>
    <lineage>
        <taxon>Bacteria</taxon>
        <taxon>Pseudomonadati</taxon>
        <taxon>Pseudomonadota</taxon>
        <taxon>Gammaproteobacteria</taxon>
        <taxon>Oceanospirillales</taxon>
        <taxon>Oceanospirillaceae</taxon>
        <taxon>Bacterioplanoides</taxon>
    </lineage>
</organism>
<dbReference type="RefSeq" id="WP_376865134.1">
    <property type="nucleotide sequence ID" value="NZ_JBHRYB010000005.1"/>
</dbReference>
<evidence type="ECO:0000259" key="1">
    <source>
        <dbReference type="Pfam" id="PF13511"/>
    </source>
</evidence>
<reference evidence="3" key="1">
    <citation type="journal article" date="2019" name="Int. J. Syst. Evol. Microbiol.">
        <title>The Global Catalogue of Microorganisms (GCM) 10K type strain sequencing project: providing services to taxonomists for standard genome sequencing and annotation.</title>
        <authorList>
            <consortium name="The Broad Institute Genomics Platform"/>
            <consortium name="The Broad Institute Genome Sequencing Center for Infectious Disease"/>
            <person name="Wu L."/>
            <person name="Ma J."/>
        </authorList>
    </citation>
    <scope>NUCLEOTIDE SEQUENCE [LARGE SCALE GENOMIC DNA]</scope>
    <source>
        <strain evidence="3">KCTC 42424</strain>
    </source>
</reference>
<gene>
    <name evidence="2" type="ORF">ACFOMG_04845</name>
</gene>
<evidence type="ECO:0000313" key="2">
    <source>
        <dbReference type="EMBL" id="MFC3679438.1"/>
    </source>
</evidence>
<dbReference type="Pfam" id="PF13511">
    <property type="entry name" value="DUF4124"/>
    <property type="match status" value="1"/>
</dbReference>
<name>A0ABV7VTM5_9GAMM</name>
<dbReference type="InterPro" id="IPR025392">
    <property type="entry name" value="DUF4124"/>
</dbReference>
<accession>A0ABV7VTM5</accession>
<dbReference type="Proteomes" id="UP001595722">
    <property type="component" value="Unassembled WGS sequence"/>
</dbReference>